<gene>
    <name evidence="2" type="ORF">LU635_13705</name>
</gene>
<sequence length="404" mass="44932">MQKIDVSFKNSESQTLRGVLELPTNRKPHNFAIFAHCFTCNKNFHAPTNISRSMASKGYGVLRFDFTGLGESEGEFAETNFSGNVEDLMAASEFLGKEYKAPSLIIGHSLGGAAALFASKKTPSIKCIATINSPSSLSHVQKHFESSMDEIEEEGFATVNIGSRKFKIKEHFVEDLKANENATALKDIRKSILILHSPQDNIVSIDHAEELYRAARHPKSFISLDGADHLLSRESDSYYVANVIAAWASRYIEEPEVQELNTDHEVMANLGAEGFSTQMIAGNHHFIADEPKSVGGNDFGPNPYELVSSGLAACTSMTLQMYARRKKWKIENVETHVSYSKKHSVDCENCEKDSAKIDHFEREIILKGDLEESQKERLLEIADKCPVHRTLSSKAEISTQLKNA</sequence>
<keyword evidence="3" id="KW-1185">Reference proteome</keyword>
<keyword evidence="2" id="KW-0378">Hydrolase</keyword>
<dbReference type="PANTHER" id="PTHR39624:SF2">
    <property type="entry name" value="OSMC-LIKE PROTEIN"/>
    <property type="match status" value="1"/>
</dbReference>
<dbReference type="InterPro" id="IPR022742">
    <property type="entry name" value="Hydrolase_4"/>
</dbReference>
<evidence type="ECO:0000259" key="1">
    <source>
        <dbReference type="Pfam" id="PF12146"/>
    </source>
</evidence>
<dbReference type="RefSeq" id="WP_240100059.1">
    <property type="nucleotide sequence ID" value="NZ_JAJSON010000025.1"/>
</dbReference>
<dbReference type="Proteomes" id="UP001139344">
    <property type="component" value="Unassembled WGS sequence"/>
</dbReference>
<dbReference type="Gene3D" id="3.40.50.1820">
    <property type="entry name" value="alpha/beta hydrolase"/>
    <property type="match status" value="1"/>
</dbReference>
<dbReference type="PANTHER" id="PTHR39624">
    <property type="entry name" value="PROTEIN INVOLVED IN RIMO-MEDIATED BETA-METHYLTHIOLATION OF RIBOSOMAL PROTEIN S12 YCAO"/>
    <property type="match status" value="1"/>
</dbReference>
<dbReference type="InterPro" id="IPR015946">
    <property type="entry name" value="KH_dom-like_a/b"/>
</dbReference>
<reference evidence="2" key="1">
    <citation type="submission" date="2021-12" db="EMBL/GenBank/DDBJ databases">
        <title>Description of Gramella crocea sp. nov., a new bacterium isolated from activated sludge.</title>
        <authorList>
            <person name="Zhang X."/>
        </authorList>
    </citation>
    <scope>NUCLEOTIDE SEQUENCE</scope>
    <source>
        <strain evidence="2">YB25</strain>
    </source>
</reference>
<dbReference type="InterPro" id="IPR029058">
    <property type="entry name" value="AB_hydrolase_fold"/>
</dbReference>
<proteinExistence type="predicted"/>
<dbReference type="InterPro" id="IPR003718">
    <property type="entry name" value="OsmC/Ohr_fam"/>
</dbReference>
<dbReference type="SUPFAM" id="SSF82784">
    <property type="entry name" value="OsmC-like"/>
    <property type="match status" value="1"/>
</dbReference>
<dbReference type="SUPFAM" id="SSF53474">
    <property type="entry name" value="alpha/beta-Hydrolases"/>
    <property type="match status" value="1"/>
</dbReference>
<dbReference type="Gene3D" id="3.30.300.20">
    <property type="match status" value="1"/>
</dbReference>
<dbReference type="InterPro" id="IPR036102">
    <property type="entry name" value="OsmC/Ohrsf"/>
</dbReference>
<evidence type="ECO:0000313" key="3">
    <source>
        <dbReference type="Proteomes" id="UP001139344"/>
    </source>
</evidence>
<dbReference type="AlphaFoldDB" id="A0A9X1UYP0"/>
<organism evidence="2 3">
    <name type="scientific">Christiangramia crocea</name>
    <dbReference type="NCBI Taxonomy" id="2904124"/>
    <lineage>
        <taxon>Bacteria</taxon>
        <taxon>Pseudomonadati</taxon>
        <taxon>Bacteroidota</taxon>
        <taxon>Flavobacteriia</taxon>
        <taxon>Flavobacteriales</taxon>
        <taxon>Flavobacteriaceae</taxon>
        <taxon>Christiangramia</taxon>
    </lineage>
</organism>
<comment type="caution">
    <text evidence="2">The sequence shown here is derived from an EMBL/GenBank/DDBJ whole genome shotgun (WGS) entry which is preliminary data.</text>
</comment>
<dbReference type="EMBL" id="JAJSON010000025">
    <property type="protein sequence ID" value="MCG9972699.1"/>
    <property type="molecule type" value="Genomic_DNA"/>
</dbReference>
<accession>A0A9X1UYP0</accession>
<dbReference type="Pfam" id="PF12146">
    <property type="entry name" value="Hydrolase_4"/>
    <property type="match status" value="1"/>
</dbReference>
<name>A0A9X1UYP0_9FLAO</name>
<protein>
    <submittedName>
        <fullName evidence="2">Bifunctional alpha/beta hydrolase/OsmC family protein</fullName>
    </submittedName>
</protein>
<dbReference type="Pfam" id="PF02566">
    <property type="entry name" value="OsmC"/>
    <property type="match status" value="1"/>
</dbReference>
<dbReference type="GO" id="GO:0016787">
    <property type="term" value="F:hydrolase activity"/>
    <property type="evidence" value="ECO:0007669"/>
    <property type="project" value="UniProtKB-KW"/>
</dbReference>
<feature type="domain" description="Serine aminopeptidase S33" evidence="1">
    <location>
        <begin position="50"/>
        <end position="128"/>
    </location>
</feature>
<evidence type="ECO:0000313" key="2">
    <source>
        <dbReference type="EMBL" id="MCG9972699.1"/>
    </source>
</evidence>